<dbReference type="PROSITE" id="PS50005">
    <property type="entry name" value="TPR"/>
    <property type="match status" value="1"/>
</dbReference>
<dbReference type="Gene3D" id="3.30.565.10">
    <property type="entry name" value="Histidine kinase-like ATPase, C-terminal domain"/>
    <property type="match status" value="1"/>
</dbReference>
<feature type="transmembrane region" description="Helical" evidence="11">
    <location>
        <begin position="352"/>
        <end position="372"/>
    </location>
</feature>
<dbReference type="RefSeq" id="WP_354509882.1">
    <property type="nucleotide sequence ID" value="NZ_JBEPMO010000014.1"/>
</dbReference>
<evidence type="ECO:0000256" key="8">
    <source>
        <dbReference type="ARBA" id="ARBA00023136"/>
    </source>
</evidence>
<evidence type="ECO:0000256" key="11">
    <source>
        <dbReference type="SAM" id="Phobius"/>
    </source>
</evidence>
<protein>
    <submittedName>
        <fullName evidence="13">Signal transduction histidine kinase</fullName>
    </submittedName>
</protein>
<dbReference type="Gene3D" id="1.25.40.10">
    <property type="entry name" value="Tetratricopeptide repeat domain"/>
    <property type="match status" value="1"/>
</dbReference>
<reference evidence="13 14" key="1">
    <citation type="submission" date="2024-06" db="EMBL/GenBank/DDBJ databases">
        <title>Genomic Encyclopedia of Type Strains, Phase IV (KMG-IV): sequencing the most valuable type-strain genomes for metagenomic binning, comparative biology and taxonomic classification.</title>
        <authorList>
            <person name="Goeker M."/>
        </authorList>
    </citation>
    <scope>NUCLEOTIDE SEQUENCE [LARGE SCALE GENOMIC DNA]</scope>
    <source>
        <strain evidence="13 14">DSM 29388</strain>
    </source>
</reference>
<proteinExistence type="predicted"/>
<evidence type="ECO:0000256" key="2">
    <source>
        <dbReference type="ARBA" id="ARBA00022475"/>
    </source>
</evidence>
<dbReference type="SUPFAM" id="SSF48452">
    <property type="entry name" value="TPR-like"/>
    <property type="match status" value="1"/>
</dbReference>
<dbReference type="SMART" id="SM00028">
    <property type="entry name" value="TPR"/>
    <property type="match status" value="3"/>
</dbReference>
<dbReference type="InterPro" id="IPR011990">
    <property type="entry name" value="TPR-like_helical_dom_sf"/>
</dbReference>
<dbReference type="PANTHER" id="PTHR24421">
    <property type="entry name" value="NITRATE/NITRITE SENSOR PROTEIN NARX-RELATED"/>
    <property type="match status" value="1"/>
</dbReference>
<evidence type="ECO:0000256" key="1">
    <source>
        <dbReference type="ARBA" id="ARBA00004651"/>
    </source>
</evidence>
<gene>
    <name evidence="13" type="ORF">ABID46_002141</name>
</gene>
<evidence type="ECO:0000256" key="6">
    <source>
        <dbReference type="ARBA" id="ARBA00022989"/>
    </source>
</evidence>
<accession>A0ABV2LVG7</accession>
<evidence type="ECO:0000256" key="9">
    <source>
        <dbReference type="PROSITE-ProRule" id="PRU00339"/>
    </source>
</evidence>
<evidence type="ECO:0000256" key="3">
    <source>
        <dbReference type="ARBA" id="ARBA00022679"/>
    </source>
</evidence>
<dbReference type="InterPro" id="IPR050482">
    <property type="entry name" value="Sensor_HK_TwoCompSys"/>
</dbReference>
<dbReference type="Pfam" id="PF02518">
    <property type="entry name" value="HATPase_c"/>
    <property type="match status" value="1"/>
</dbReference>
<organism evidence="13 14">
    <name type="scientific">Moheibacter stercoris</name>
    <dbReference type="NCBI Taxonomy" id="1628251"/>
    <lineage>
        <taxon>Bacteria</taxon>
        <taxon>Pseudomonadati</taxon>
        <taxon>Bacteroidota</taxon>
        <taxon>Flavobacteriia</taxon>
        <taxon>Flavobacteriales</taxon>
        <taxon>Weeksellaceae</taxon>
        <taxon>Moheibacter</taxon>
    </lineage>
</organism>
<dbReference type="SUPFAM" id="SSF55874">
    <property type="entry name" value="ATPase domain of HSP90 chaperone/DNA topoisomerase II/histidine kinase"/>
    <property type="match status" value="1"/>
</dbReference>
<evidence type="ECO:0000256" key="5">
    <source>
        <dbReference type="ARBA" id="ARBA00022777"/>
    </source>
</evidence>
<dbReference type="EMBL" id="JBEPMO010000014">
    <property type="protein sequence ID" value="MET3732552.1"/>
    <property type="molecule type" value="Genomic_DNA"/>
</dbReference>
<dbReference type="InterPro" id="IPR003594">
    <property type="entry name" value="HATPase_dom"/>
</dbReference>
<keyword evidence="10" id="KW-0175">Coiled coil</keyword>
<dbReference type="Pfam" id="PF07730">
    <property type="entry name" value="HisKA_3"/>
    <property type="match status" value="1"/>
</dbReference>
<dbReference type="InterPro" id="IPR011712">
    <property type="entry name" value="Sig_transdc_His_kin_sub3_dim/P"/>
</dbReference>
<sequence>MSSFYVKHTEELKNCNPEKSENCEQLVKDLVQKAKKEKVPYLDHLYFSIAYWYVKQSDFDKAESYAKLALENPHPEPKFRSDLDVYNILGNCSYYKADLKKAIDYYVKAARILEEDPPSLRLGYLYSNIATLLGESGNDNKQLEYLKKSYSILDELKDTKFIATVASNLALTNYYTKDTAQVKIWAEKALKHSQSNPDLVAESQAYNCLSRIEKNPKTSLELAEKSVNAAKELGNPIYLATSFSQMAEVLNKLGRNKEALKFAEESIQYAEEADDFTTLMRSSRIAGNLHLENGNHSIASKHLNRYISLNDSIASKDISREINELNTKYETEKKEKQIAEQELKIQKQNTNLLIAILGGILLVTILGGTYYFNRKNHTIRLAQLQKEKENAILNSFIQGEERERNRISHELHDGVAAMIGAAKMSLESLPHLPPEKQQDHLAKIKSILDNTHADVRHIAHNLLPTVLEKDGIIKATIHFAKEINETKLVQVSVQDDNSKANELNPQLQLMLFRVIQELINNIIKHSQAQNAQILFSRNENGLHIEVTDDGIGFDGEIDSGNQGLYSISQRIKSIGGNFKFTKKKDRGMQAIAELKVD</sequence>
<dbReference type="Gene3D" id="1.20.5.1930">
    <property type="match status" value="1"/>
</dbReference>
<feature type="domain" description="Histidine kinase" evidence="12">
    <location>
        <begin position="406"/>
        <end position="597"/>
    </location>
</feature>
<evidence type="ECO:0000313" key="13">
    <source>
        <dbReference type="EMBL" id="MET3732552.1"/>
    </source>
</evidence>
<evidence type="ECO:0000256" key="7">
    <source>
        <dbReference type="ARBA" id="ARBA00023012"/>
    </source>
</evidence>
<evidence type="ECO:0000259" key="12">
    <source>
        <dbReference type="PROSITE" id="PS50109"/>
    </source>
</evidence>
<comment type="caution">
    <text evidence="13">The sequence shown here is derived from an EMBL/GenBank/DDBJ whole genome shotgun (WGS) entry which is preliminary data.</text>
</comment>
<dbReference type="PANTHER" id="PTHR24421:SF37">
    <property type="entry name" value="SENSOR HISTIDINE KINASE NARS"/>
    <property type="match status" value="1"/>
</dbReference>
<dbReference type="InterPro" id="IPR036890">
    <property type="entry name" value="HATPase_C_sf"/>
</dbReference>
<evidence type="ECO:0000313" key="14">
    <source>
        <dbReference type="Proteomes" id="UP001549146"/>
    </source>
</evidence>
<dbReference type="CDD" id="cd16917">
    <property type="entry name" value="HATPase_UhpB-NarQ-NarX-like"/>
    <property type="match status" value="1"/>
</dbReference>
<evidence type="ECO:0000256" key="10">
    <source>
        <dbReference type="SAM" id="Coils"/>
    </source>
</evidence>
<keyword evidence="9" id="KW-0802">TPR repeat</keyword>
<keyword evidence="14" id="KW-1185">Reference proteome</keyword>
<dbReference type="PROSITE" id="PS50109">
    <property type="entry name" value="HIS_KIN"/>
    <property type="match status" value="1"/>
</dbReference>
<dbReference type="InterPro" id="IPR005467">
    <property type="entry name" value="His_kinase_dom"/>
</dbReference>
<keyword evidence="5 13" id="KW-0418">Kinase</keyword>
<feature type="coiled-coil region" evidence="10">
    <location>
        <begin position="315"/>
        <end position="394"/>
    </location>
</feature>
<keyword evidence="3" id="KW-0808">Transferase</keyword>
<keyword evidence="7" id="KW-0902">Two-component regulatory system</keyword>
<feature type="repeat" description="TPR" evidence="9">
    <location>
        <begin position="83"/>
        <end position="116"/>
    </location>
</feature>
<dbReference type="SUPFAM" id="SSF81901">
    <property type="entry name" value="HCP-like"/>
    <property type="match status" value="1"/>
</dbReference>
<keyword evidence="4 11" id="KW-0812">Transmembrane</keyword>
<keyword evidence="8 11" id="KW-0472">Membrane</keyword>
<keyword evidence="6 11" id="KW-1133">Transmembrane helix</keyword>
<dbReference type="InterPro" id="IPR019734">
    <property type="entry name" value="TPR_rpt"/>
</dbReference>
<dbReference type="GO" id="GO:0016301">
    <property type="term" value="F:kinase activity"/>
    <property type="evidence" value="ECO:0007669"/>
    <property type="project" value="UniProtKB-KW"/>
</dbReference>
<evidence type="ECO:0000256" key="4">
    <source>
        <dbReference type="ARBA" id="ARBA00022692"/>
    </source>
</evidence>
<comment type="subcellular location">
    <subcellularLocation>
        <location evidence="1">Cell membrane</location>
        <topology evidence="1">Multi-pass membrane protein</topology>
    </subcellularLocation>
</comment>
<dbReference type="Proteomes" id="UP001549146">
    <property type="component" value="Unassembled WGS sequence"/>
</dbReference>
<keyword evidence="2" id="KW-1003">Cell membrane</keyword>
<name>A0ABV2LVG7_9FLAO</name>